<reference evidence="1 2" key="1">
    <citation type="submission" date="2020-07" db="EMBL/GenBank/DDBJ databases">
        <title>Exploring microbial biodiversity for novel pathways involved in the catabolism of aromatic compounds derived from lignin.</title>
        <authorList>
            <person name="Elkins J."/>
        </authorList>
    </citation>
    <scope>NUCLEOTIDE SEQUENCE [LARGE SCALE GENOMIC DNA]</scope>
    <source>
        <strain evidence="1 2">H2C3B</strain>
    </source>
</reference>
<dbReference type="Proteomes" id="UP000572540">
    <property type="component" value="Unassembled WGS sequence"/>
</dbReference>
<evidence type="ECO:0000313" key="1">
    <source>
        <dbReference type="EMBL" id="NYH19158.1"/>
    </source>
</evidence>
<accession>A0A7Z0B3L6</accession>
<name>A0A7Z0B3L6_9BURK</name>
<dbReference type="RefSeq" id="WP_179705758.1">
    <property type="nucleotide sequence ID" value="NZ_JACCAU010000001.1"/>
</dbReference>
<proteinExistence type="predicted"/>
<protein>
    <submittedName>
        <fullName evidence="1">Uncharacterized protein</fullName>
    </submittedName>
</protein>
<evidence type="ECO:0000313" key="2">
    <source>
        <dbReference type="Proteomes" id="UP000572540"/>
    </source>
</evidence>
<gene>
    <name evidence="1" type="ORF">GGD41_006386</name>
</gene>
<organism evidence="1 2">
    <name type="scientific">Paraburkholderia bryophila</name>
    <dbReference type="NCBI Taxonomy" id="420952"/>
    <lineage>
        <taxon>Bacteria</taxon>
        <taxon>Pseudomonadati</taxon>
        <taxon>Pseudomonadota</taxon>
        <taxon>Betaproteobacteria</taxon>
        <taxon>Burkholderiales</taxon>
        <taxon>Burkholderiaceae</taxon>
        <taxon>Paraburkholderia</taxon>
    </lineage>
</organism>
<comment type="caution">
    <text evidence="1">The sequence shown here is derived from an EMBL/GenBank/DDBJ whole genome shotgun (WGS) entry which is preliminary data.</text>
</comment>
<sequence>MTLQPVRLSVPLSAEQASGLHSSAANLASPTSTARCAPAYWAHHSWLESARPVRNERSARAAHAFLFERYPQLAEATLADTSSVLPVWPRPACARLCRVVAALACARSLRRVVAAQAHTAFAASVAPRLLDAIQRHPRALAADLNVEPAASPFDRHDMTALGLALAQRADADLSHAFWWSLRLPREVAQSAQRYGLRGLSAADAADLLTDAKRLMEVPRC</sequence>
<dbReference type="AlphaFoldDB" id="A0A7Z0B3L6"/>
<dbReference type="EMBL" id="JACCAU010000001">
    <property type="protein sequence ID" value="NYH19158.1"/>
    <property type="molecule type" value="Genomic_DNA"/>
</dbReference>